<reference evidence="1" key="1">
    <citation type="submission" date="2022-04" db="EMBL/GenBank/DDBJ databases">
        <title>Carnegiea gigantea Genome sequencing and assembly v2.</title>
        <authorList>
            <person name="Copetti D."/>
            <person name="Sanderson M.J."/>
            <person name="Burquez A."/>
            <person name="Wojciechowski M.F."/>
        </authorList>
    </citation>
    <scope>NUCLEOTIDE SEQUENCE</scope>
    <source>
        <strain evidence="1">SGP5-SGP5p</strain>
        <tissue evidence="1">Aerial part</tissue>
    </source>
</reference>
<dbReference type="AlphaFoldDB" id="A0A9Q1GLK4"/>
<comment type="caution">
    <text evidence="1">The sequence shown here is derived from an EMBL/GenBank/DDBJ whole genome shotgun (WGS) entry which is preliminary data.</text>
</comment>
<protein>
    <submittedName>
        <fullName evidence="1">Uncharacterized protein</fullName>
    </submittedName>
</protein>
<dbReference type="OrthoDB" id="999476at2759"/>
<sequence>MAWLGPVVGVYGGAESQQKYHTGEIIVDLKTHLDLLWLMRGDLNEVFYHCEKQGGPLRAQAHINDFRNAFIDNDLRNLGFLRYDFAWCGDDVMEEHLDRFCATTEWFVTFPEAQVTNPRINDVISSAWRTVSCSDSIGGLLLKIEKCLVELLRWNKEHFDNVQTKIWRLETQLSNIGEIGH</sequence>
<name>A0A9Q1GLK4_9CARY</name>
<gene>
    <name evidence="1" type="ORF">Cgig2_023107</name>
</gene>
<dbReference type="Proteomes" id="UP001153076">
    <property type="component" value="Unassembled WGS sequence"/>
</dbReference>
<evidence type="ECO:0000313" key="1">
    <source>
        <dbReference type="EMBL" id="KAJ8422248.1"/>
    </source>
</evidence>
<accession>A0A9Q1GLK4</accession>
<dbReference type="EMBL" id="JAKOGI010002326">
    <property type="protein sequence ID" value="KAJ8422248.1"/>
    <property type="molecule type" value="Genomic_DNA"/>
</dbReference>
<proteinExistence type="predicted"/>
<keyword evidence="2" id="KW-1185">Reference proteome</keyword>
<organism evidence="1 2">
    <name type="scientific">Carnegiea gigantea</name>
    <dbReference type="NCBI Taxonomy" id="171969"/>
    <lineage>
        <taxon>Eukaryota</taxon>
        <taxon>Viridiplantae</taxon>
        <taxon>Streptophyta</taxon>
        <taxon>Embryophyta</taxon>
        <taxon>Tracheophyta</taxon>
        <taxon>Spermatophyta</taxon>
        <taxon>Magnoliopsida</taxon>
        <taxon>eudicotyledons</taxon>
        <taxon>Gunneridae</taxon>
        <taxon>Pentapetalae</taxon>
        <taxon>Caryophyllales</taxon>
        <taxon>Cactineae</taxon>
        <taxon>Cactaceae</taxon>
        <taxon>Cactoideae</taxon>
        <taxon>Echinocereeae</taxon>
        <taxon>Carnegiea</taxon>
    </lineage>
</organism>
<evidence type="ECO:0000313" key="2">
    <source>
        <dbReference type="Proteomes" id="UP001153076"/>
    </source>
</evidence>